<keyword evidence="2" id="KW-1185">Reference proteome</keyword>
<evidence type="ECO:0000313" key="2">
    <source>
        <dbReference type="Proteomes" id="UP000266841"/>
    </source>
</evidence>
<comment type="caution">
    <text evidence="1">The sequence shown here is derived from an EMBL/GenBank/DDBJ whole genome shotgun (WGS) entry which is preliminary data.</text>
</comment>
<dbReference type="EMBL" id="AGNL01050782">
    <property type="protein sequence ID" value="EJK43668.1"/>
    <property type="molecule type" value="Genomic_DNA"/>
</dbReference>
<sequence length="597" mass="67343">MGAPFSKVAPQYPLITAAVNQINSSGLLSCDTHQRLRFAQWNALAGKQSWDRSYCGAGLNYFKFGISFLGDAAWQNESQNDLCRLLHEGAAACSFTLGENKACLQYASDIITNAAFDVSLVGHYLYIRSLETLGRFSDGLNHSLGVFEKLGFHFPTQLSPRDKMSTLERTKEAIYSKTFEELTEPRQHMPTLTRNVYKLMDACYISANRIASPILPILACSIINFSLENGLCGESCCAYVLLGVMRMGMGKFNEIPYYTRIVLAVLDSSPTSSTTIRRARSICYNYLSILHFPFKETEVLLRTLVKEALRYGDTESAYESLRNISALSVFTGEKLSTVMVSLNNVISHMTKVKKMKQSLQLVLLDKLLVTSWMSSDEVGPTIDALIEKHKTTNQAWDMELTLYTRFFVAFWNDEHETTLFVLNDLLSMNLRAPLKYVHFKFYHGIIAFQQYRNGEGEGWLDQGKDCLEKFKVWSSLSATNFESKLLILEAEYQASESDISAAKTIFQSAARVARNNGLINDQALACKLYGQFLISIVEYQEAISWLSLSKSSFKDWGATHLQEKVENTIQTLIEENNLQDVETSACNLKHDRDTNVD</sequence>
<dbReference type="InterPro" id="IPR053159">
    <property type="entry name" value="Hybrid_Histidine_Kinase"/>
</dbReference>
<dbReference type="AlphaFoldDB" id="K0QY47"/>
<gene>
    <name evidence="1" type="ORF">THAOC_37864</name>
</gene>
<dbReference type="PROSITE" id="PS51257">
    <property type="entry name" value="PROKAR_LIPOPROTEIN"/>
    <property type="match status" value="1"/>
</dbReference>
<protein>
    <submittedName>
        <fullName evidence="1">Uncharacterized protein</fullName>
    </submittedName>
</protein>
<name>K0QY47_THAOC</name>
<dbReference type="Proteomes" id="UP000266841">
    <property type="component" value="Unassembled WGS sequence"/>
</dbReference>
<organism evidence="1 2">
    <name type="scientific">Thalassiosira oceanica</name>
    <name type="common">Marine diatom</name>
    <dbReference type="NCBI Taxonomy" id="159749"/>
    <lineage>
        <taxon>Eukaryota</taxon>
        <taxon>Sar</taxon>
        <taxon>Stramenopiles</taxon>
        <taxon>Ochrophyta</taxon>
        <taxon>Bacillariophyta</taxon>
        <taxon>Coscinodiscophyceae</taxon>
        <taxon>Thalassiosirophycidae</taxon>
        <taxon>Thalassiosirales</taxon>
        <taxon>Thalassiosiraceae</taxon>
        <taxon>Thalassiosira</taxon>
    </lineage>
</organism>
<evidence type="ECO:0000313" key="1">
    <source>
        <dbReference type="EMBL" id="EJK43668.1"/>
    </source>
</evidence>
<dbReference type="PANTHER" id="PTHR43642">
    <property type="entry name" value="HYBRID SIGNAL TRANSDUCTION HISTIDINE KINASE G"/>
    <property type="match status" value="1"/>
</dbReference>
<proteinExistence type="predicted"/>
<reference evidence="1 2" key="1">
    <citation type="journal article" date="2012" name="Genome Biol.">
        <title>Genome and low-iron response of an oceanic diatom adapted to chronic iron limitation.</title>
        <authorList>
            <person name="Lommer M."/>
            <person name="Specht M."/>
            <person name="Roy A.S."/>
            <person name="Kraemer L."/>
            <person name="Andreson R."/>
            <person name="Gutowska M.A."/>
            <person name="Wolf J."/>
            <person name="Bergner S.V."/>
            <person name="Schilhabel M.B."/>
            <person name="Klostermeier U.C."/>
            <person name="Beiko R.G."/>
            <person name="Rosenstiel P."/>
            <person name="Hippler M."/>
            <person name="Laroche J."/>
        </authorList>
    </citation>
    <scope>NUCLEOTIDE SEQUENCE [LARGE SCALE GENOMIC DNA]</scope>
    <source>
        <strain evidence="1 2">CCMP1005</strain>
    </source>
</reference>
<dbReference type="PANTHER" id="PTHR43642:SF1">
    <property type="entry name" value="HYBRID SIGNAL TRANSDUCTION HISTIDINE KINASE G"/>
    <property type="match status" value="1"/>
</dbReference>
<accession>K0QY47</accession>
<dbReference type="Pfam" id="PF25503">
    <property type="entry name" value="TPR_CHK1"/>
    <property type="match status" value="1"/>
</dbReference>
<dbReference type="eggNOG" id="ENOG502SDA5">
    <property type="taxonomic scope" value="Eukaryota"/>
</dbReference>